<dbReference type="OrthoDB" id="29596at2759"/>
<dbReference type="Proteomes" id="UP000288716">
    <property type="component" value="Unassembled WGS sequence"/>
</dbReference>
<dbReference type="InterPro" id="IPR036187">
    <property type="entry name" value="DNA_mismatch_repair_MutS_sf"/>
</dbReference>
<feature type="domain" description="DNA mismatch repair protein MutS core" evidence="3">
    <location>
        <begin position="232"/>
        <end position="536"/>
    </location>
</feature>
<evidence type="ECO:0000313" key="5">
    <source>
        <dbReference type="Proteomes" id="UP000288716"/>
    </source>
</evidence>
<dbReference type="GO" id="GO:0006298">
    <property type="term" value="P:mismatch repair"/>
    <property type="evidence" value="ECO:0007669"/>
    <property type="project" value="InterPro"/>
</dbReference>
<dbReference type="EMBL" id="NCKV01000921">
    <property type="protein sequence ID" value="RWS29430.1"/>
    <property type="molecule type" value="Genomic_DNA"/>
</dbReference>
<dbReference type="Pfam" id="PF05192">
    <property type="entry name" value="MutS_III"/>
    <property type="match status" value="1"/>
</dbReference>
<accession>A0A443SPG6</accession>
<dbReference type="GO" id="GO:0051026">
    <property type="term" value="P:chiasma assembly"/>
    <property type="evidence" value="ECO:0007669"/>
    <property type="project" value="TreeGrafter"/>
</dbReference>
<sequence>MAAAAPEAENLQYEMNPEDIQMFDLEKKRKILAVLFFENKIGAAFYSEDNEMLYVFVDSEESSPHFETFEMLVTQIEPTTIVLNVNCNDILKQKANNLMSDVESMPSIPGDVEIESDSREPQPSTSSGPKNRTSVSSNRSPNVSYIPERYFNEQYARKKLMDYVENKDRRTEESRFVFLSSLINTTNSNLWRSIGGLIKFLEVVEEKTGDKICVIGLQSFFPENRMFVENTTVEALQIFKCDWHPSAYKSGSFKDGFCVFSKFNRCITRVGKAYMRKIFQHPLTDLPTINERLNFLEIFGQPERTTICDDIKFHIKYVAPMHKVVKRMMIGHAPIKDWRMLHRTLRSAIEIFGFLRNCDESIAKSTLVERYLQVYRSDVISNLFETIDRTIDFRKSLKEDVFHVNPGVCETLDKQTELYIQLPNILSAEFENDIPLLRGVVEDAQMVYLPQIGFVIKVPLMGGEANGNIQGLEFRAVADGNAFYKSSTCVRLDNDIGDIECLMQDERVTIMYSLQDDVLRTAGYIYEAIDILAEIDW</sequence>
<dbReference type="STRING" id="299467.A0A443SPG6"/>
<keyword evidence="5" id="KW-1185">Reference proteome</keyword>
<evidence type="ECO:0000256" key="1">
    <source>
        <dbReference type="ARBA" id="ARBA00006271"/>
    </source>
</evidence>
<evidence type="ECO:0000259" key="3">
    <source>
        <dbReference type="Pfam" id="PF05192"/>
    </source>
</evidence>
<proteinExistence type="inferred from homology"/>
<dbReference type="Gene3D" id="1.10.1420.10">
    <property type="match status" value="1"/>
</dbReference>
<feature type="region of interest" description="Disordered" evidence="2">
    <location>
        <begin position="106"/>
        <end position="143"/>
    </location>
</feature>
<comment type="caution">
    <text evidence="4">The sequence shown here is derived from an EMBL/GenBank/DDBJ whole genome shotgun (WGS) entry which is preliminary data.</text>
</comment>
<name>A0A443SPG6_9ACAR</name>
<evidence type="ECO:0000313" key="4">
    <source>
        <dbReference type="EMBL" id="RWS29430.1"/>
    </source>
</evidence>
<gene>
    <name evidence="4" type="ORF">B4U80_13651</name>
</gene>
<dbReference type="GO" id="GO:0140664">
    <property type="term" value="F:ATP-dependent DNA damage sensor activity"/>
    <property type="evidence" value="ECO:0007669"/>
    <property type="project" value="InterPro"/>
</dbReference>
<dbReference type="GO" id="GO:0005524">
    <property type="term" value="F:ATP binding"/>
    <property type="evidence" value="ECO:0007669"/>
    <property type="project" value="InterPro"/>
</dbReference>
<protein>
    <submittedName>
        <fullName evidence="4">MutS protein 5-like isoform X1</fullName>
    </submittedName>
</protein>
<feature type="compositionally biased region" description="Polar residues" evidence="2">
    <location>
        <begin position="121"/>
        <end position="143"/>
    </location>
</feature>
<dbReference type="PANTHER" id="PTHR11361">
    <property type="entry name" value="DNA MISMATCH REPAIR PROTEIN MUTS FAMILY MEMBER"/>
    <property type="match status" value="1"/>
</dbReference>
<organism evidence="4 5">
    <name type="scientific">Leptotrombidium deliense</name>
    <dbReference type="NCBI Taxonomy" id="299467"/>
    <lineage>
        <taxon>Eukaryota</taxon>
        <taxon>Metazoa</taxon>
        <taxon>Ecdysozoa</taxon>
        <taxon>Arthropoda</taxon>
        <taxon>Chelicerata</taxon>
        <taxon>Arachnida</taxon>
        <taxon>Acari</taxon>
        <taxon>Acariformes</taxon>
        <taxon>Trombidiformes</taxon>
        <taxon>Prostigmata</taxon>
        <taxon>Anystina</taxon>
        <taxon>Parasitengona</taxon>
        <taxon>Trombiculoidea</taxon>
        <taxon>Trombiculidae</taxon>
        <taxon>Leptotrombidium</taxon>
    </lineage>
</organism>
<dbReference type="InterPro" id="IPR007696">
    <property type="entry name" value="DNA_mismatch_repair_MutS_core"/>
</dbReference>
<evidence type="ECO:0000256" key="2">
    <source>
        <dbReference type="SAM" id="MobiDB-lite"/>
    </source>
</evidence>
<dbReference type="GO" id="GO:0030983">
    <property type="term" value="F:mismatched DNA binding"/>
    <property type="evidence" value="ECO:0007669"/>
    <property type="project" value="InterPro"/>
</dbReference>
<dbReference type="GO" id="GO:0005634">
    <property type="term" value="C:nucleus"/>
    <property type="evidence" value="ECO:0007669"/>
    <property type="project" value="TreeGrafter"/>
</dbReference>
<reference evidence="4 5" key="1">
    <citation type="journal article" date="2018" name="Gigascience">
        <title>Genomes of trombidid mites reveal novel predicted allergens and laterally-transferred genes associated with secondary metabolism.</title>
        <authorList>
            <person name="Dong X."/>
            <person name="Chaisiri K."/>
            <person name="Xia D."/>
            <person name="Armstrong S.D."/>
            <person name="Fang Y."/>
            <person name="Donnelly M.J."/>
            <person name="Kadowaki T."/>
            <person name="McGarry J.W."/>
            <person name="Darby A.C."/>
            <person name="Makepeace B.L."/>
        </authorList>
    </citation>
    <scope>NUCLEOTIDE SEQUENCE [LARGE SCALE GENOMIC DNA]</scope>
    <source>
        <strain evidence="4">UoL-UT</strain>
    </source>
</reference>
<dbReference type="SUPFAM" id="SSF48334">
    <property type="entry name" value="DNA repair protein MutS, domain III"/>
    <property type="match status" value="1"/>
</dbReference>
<dbReference type="PANTHER" id="PTHR11361:SF20">
    <property type="entry name" value="MUTS PROTEIN HOMOLOG 5"/>
    <property type="match status" value="1"/>
</dbReference>
<dbReference type="AlphaFoldDB" id="A0A443SPG6"/>
<comment type="similarity">
    <text evidence="1">Belongs to the DNA mismatch repair MutS family.</text>
</comment>
<dbReference type="VEuPathDB" id="VectorBase:LDEU002611"/>
<dbReference type="InterPro" id="IPR045076">
    <property type="entry name" value="MutS"/>
</dbReference>